<organism evidence="1 2">
    <name type="scientific">Sphaeroforma arctica JP610</name>
    <dbReference type="NCBI Taxonomy" id="667725"/>
    <lineage>
        <taxon>Eukaryota</taxon>
        <taxon>Ichthyosporea</taxon>
        <taxon>Ichthyophonida</taxon>
        <taxon>Sphaeroforma</taxon>
    </lineage>
</organism>
<evidence type="ECO:0000313" key="2">
    <source>
        <dbReference type="Proteomes" id="UP000054560"/>
    </source>
</evidence>
<dbReference type="SUPFAM" id="SSF82784">
    <property type="entry name" value="OsmC-like"/>
    <property type="match status" value="1"/>
</dbReference>
<dbReference type="PANTHER" id="PTHR35368:SF1">
    <property type="entry name" value="HYDROPEROXIDE REDUCTASE"/>
    <property type="match status" value="1"/>
</dbReference>
<keyword evidence="2" id="KW-1185">Reference proteome</keyword>
<dbReference type="InterPro" id="IPR036102">
    <property type="entry name" value="OsmC/Ohrsf"/>
</dbReference>
<dbReference type="STRING" id="667725.A0A0L0FXS8"/>
<dbReference type="Proteomes" id="UP000054560">
    <property type="component" value="Unassembled WGS sequence"/>
</dbReference>
<dbReference type="InterPro" id="IPR052924">
    <property type="entry name" value="OsmC/Ohr_hydroprdx_reductase"/>
</dbReference>
<dbReference type="GeneID" id="25906557"/>
<dbReference type="AlphaFoldDB" id="A0A0L0FXS8"/>
<proteinExistence type="predicted"/>
<accession>A0A0L0FXS8</accession>
<gene>
    <name evidence="1" type="ORF">SARC_06053</name>
</gene>
<reference evidence="1 2" key="1">
    <citation type="submission" date="2011-02" db="EMBL/GenBank/DDBJ databases">
        <title>The Genome Sequence of Sphaeroforma arctica JP610.</title>
        <authorList>
            <consortium name="The Broad Institute Genome Sequencing Platform"/>
            <person name="Russ C."/>
            <person name="Cuomo C."/>
            <person name="Young S.K."/>
            <person name="Zeng Q."/>
            <person name="Gargeya S."/>
            <person name="Alvarado L."/>
            <person name="Berlin A."/>
            <person name="Chapman S.B."/>
            <person name="Chen Z."/>
            <person name="Freedman E."/>
            <person name="Gellesch M."/>
            <person name="Goldberg J."/>
            <person name="Griggs A."/>
            <person name="Gujja S."/>
            <person name="Heilman E."/>
            <person name="Heiman D."/>
            <person name="Howarth C."/>
            <person name="Mehta T."/>
            <person name="Neiman D."/>
            <person name="Pearson M."/>
            <person name="Roberts A."/>
            <person name="Saif S."/>
            <person name="Shea T."/>
            <person name="Shenoy N."/>
            <person name="Sisk P."/>
            <person name="Stolte C."/>
            <person name="Sykes S."/>
            <person name="White J."/>
            <person name="Yandava C."/>
            <person name="Burger G."/>
            <person name="Gray M.W."/>
            <person name="Holland P.W.H."/>
            <person name="King N."/>
            <person name="Lang F.B.F."/>
            <person name="Roger A.J."/>
            <person name="Ruiz-Trillo I."/>
            <person name="Haas B."/>
            <person name="Nusbaum C."/>
            <person name="Birren B."/>
        </authorList>
    </citation>
    <scope>NUCLEOTIDE SEQUENCE [LARGE SCALE GENOMIC DNA]</scope>
    <source>
        <strain evidence="1 2">JP610</strain>
    </source>
</reference>
<evidence type="ECO:0008006" key="3">
    <source>
        <dbReference type="Google" id="ProtNLM"/>
    </source>
</evidence>
<dbReference type="InterPro" id="IPR015946">
    <property type="entry name" value="KH_dom-like_a/b"/>
</dbReference>
<sequence length="218" mass="23622">MARTLVTQAFRLSIGLPSTPWNHTRYSVFTRLSAAQAHSGRTLTSCAHTPSNNETDEFTRHSKHYTVRAIGRKSACEITCNTGHTLATDVPKTMGGSDAAPQPVEHLLAALCGCAQATATFVSRMMTPRVAIDRIEFNVRATRDSRGALQLPIDAVPDVPSRLHTVEGTATVVMAQGKAMTARQLQIFGTQVEARCPVANMLQASGCRLRFEWVAESA</sequence>
<dbReference type="InterPro" id="IPR003718">
    <property type="entry name" value="OsmC/Ohr_fam"/>
</dbReference>
<dbReference type="eggNOG" id="ENOG502SD2C">
    <property type="taxonomic scope" value="Eukaryota"/>
</dbReference>
<dbReference type="Gene3D" id="3.30.300.20">
    <property type="match status" value="1"/>
</dbReference>
<dbReference type="Pfam" id="PF02566">
    <property type="entry name" value="OsmC"/>
    <property type="match status" value="1"/>
</dbReference>
<evidence type="ECO:0000313" key="1">
    <source>
        <dbReference type="EMBL" id="KNC81630.1"/>
    </source>
</evidence>
<name>A0A0L0FXS8_9EUKA</name>
<dbReference type="RefSeq" id="XP_014155532.1">
    <property type="nucleotide sequence ID" value="XM_014300057.1"/>
</dbReference>
<protein>
    <recommendedName>
        <fullName evidence="3">OsmC-like protein</fullName>
    </recommendedName>
</protein>
<dbReference type="OrthoDB" id="2019818at2759"/>
<dbReference type="EMBL" id="KQ242013">
    <property type="protein sequence ID" value="KNC81630.1"/>
    <property type="molecule type" value="Genomic_DNA"/>
</dbReference>
<dbReference type="PANTHER" id="PTHR35368">
    <property type="entry name" value="HYDROPEROXIDE REDUCTASE"/>
    <property type="match status" value="1"/>
</dbReference>